<proteinExistence type="predicted"/>
<keyword evidence="2" id="KW-0472">Membrane</keyword>
<dbReference type="KEGG" id="vg:55613823"/>
<feature type="transmembrane region" description="Helical" evidence="2">
    <location>
        <begin position="112"/>
        <end position="133"/>
    </location>
</feature>
<evidence type="ECO:0000313" key="3">
    <source>
        <dbReference type="EMBL" id="QAU06269.1"/>
    </source>
</evidence>
<gene>
    <name evidence="3" type="primary">34</name>
    <name evidence="3" type="ORF">SEA_RICKMORE_34</name>
</gene>
<dbReference type="EMBL" id="MK376953">
    <property type="protein sequence ID" value="QAU06269.1"/>
    <property type="molecule type" value="Genomic_DNA"/>
</dbReference>
<keyword evidence="2" id="KW-1133">Transmembrane helix</keyword>
<feature type="region of interest" description="Disordered" evidence="1">
    <location>
        <begin position="166"/>
        <end position="188"/>
    </location>
</feature>
<feature type="compositionally biased region" description="Low complexity" evidence="1">
    <location>
        <begin position="169"/>
        <end position="182"/>
    </location>
</feature>
<keyword evidence="4" id="KW-1185">Reference proteome</keyword>
<accession>A0A410TB31</accession>
<sequence>MVHLKPAWYKTKPWDRHGLILVTVGIIYTAIGIMYSLQPTTELRAQNLKYALSIMPYLGWCIGFVLVGILTVVTSRWPLAPKSLGYSVLSGWTAAWAGFHVIGGIAADNTAYIASGFAWAMIGFLWWAISGLISPPKERMTGGSYTIGHIAGCSNCGSVCVCNTETGLESEPSGSDGEPSGDNGDRSL</sequence>
<dbReference type="RefSeq" id="YP_009843531.1">
    <property type="nucleotide sequence ID" value="NC_048749.1"/>
</dbReference>
<name>A0A410TB31_9CAUD</name>
<organism evidence="3 4">
    <name type="scientific">Gordonia phage Rickmore</name>
    <dbReference type="NCBI Taxonomy" id="2507854"/>
    <lineage>
        <taxon>Viruses</taxon>
        <taxon>Duplodnaviria</taxon>
        <taxon>Heunggongvirae</taxon>
        <taxon>Uroviricota</taxon>
        <taxon>Caudoviricetes</taxon>
        <taxon>Deejayvirinae</taxon>
        <taxon>Kenoshavirus</taxon>
        <taxon>Kenoshavirus rickmore</taxon>
    </lineage>
</organism>
<evidence type="ECO:0000313" key="4">
    <source>
        <dbReference type="Proteomes" id="UP000290536"/>
    </source>
</evidence>
<feature type="transmembrane region" description="Helical" evidence="2">
    <location>
        <begin position="18"/>
        <end position="37"/>
    </location>
</feature>
<evidence type="ECO:0000256" key="2">
    <source>
        <dbReference type="SAM" id="Phobius"/>
    </source>
</evidence>
<dbReference type="Proteomes" id="UP000290536">
    <property type="component" value="Segment"/>
</dbReference>
<feature type="transmembrane region" description="Helical" evidence="2">
    <location>
        <begin position="84"/>
        <end position="106"/>
    </location>
</feature>
<reference evidence="3 4" key="1">
    <citation type="submission" date="2019-01" db="EMBL/GenBank/DDBJ databases">
        <authorList>
            <person name="Mendiola A."/>
            <person name="Dhungana S."/>
            <person name="Koga A.P."/>
            <person name="Garlena R.A."/>
            <person name="Russell D.A."/>
            <person name="Pope W.H."/>
            <person name="Jacobs-Sera D."/>
            <person name="Hatfull G.F."/>
        </authorList>
    </citation>
    <scope>NUCLEOTIDE SEQUENCE [LARGE SCALE GENOMIC DNA]</scope>
</reference>
<protein>
    <submittedName>
        <fullName evidence="3">Uncharacterized protein</fullName>
    </submittedName>
</protein>
<evidence type="ECO:0000256" key="1">
    <source>
        <dbReference type="SAM" id="MobiDB-lite"/>
    </source>
</evidence>
<dbReference type="GeneID" id="55613823"/>
<feature type="transmembrane region" description="Helical" evidence="2">
    <location>
        <begin position="57"/>
        <end position="77"/>
    </location>
</feature>
<keyword evidence="2" id="KW-0812">Transmembrane</keyword>